<dbReference type="InterPro" id="IPR027478">
    <property type="entry name" value="LdcA_N"/>
</dbReference>
<sequence length="340" mass="37925">MRYPKFLQEHGTIGFVAPSFGCVMEPYHTLFQNALCRFEQMGYQTKLGPNVYADCGIGISNTPKACADELMEAYEDAQSDILISCGGGELMCEVLSELDFSRIKNAEPKWYLGYSDNTNFTFLSTTMLDTAAVYGPCASEFGQEPLHDAMRNALAVMTGKQLHFKGYDKWELEQLKDAQHPLVGYHLTEESRPVLYQYHNPVSGRLAGGCLDCLANLVGTRFDCVAEFNERYREDGIIWFLESCDLNVMSIRRALWNLKEAGWFSNAKAFLIGRPGCYGQEMMGLDQYSAVTGILGDLNVPILMDLDIGHLPPQIPMLSGACATVSITDGKFEIQYTLKP</sequence>
<evidence type="ECO:0000256" key="3">
    <source>
        <dbReference type="PIRSR" id="PIRSR028757-1"/>
    </source>
</evidence>
<dbReference type="AlphaFoldDB" id="A0A2G3E1E7"/>
<dbReference type="Proteomes" id="UP000224563">
    <property type="component" value="Unassembled WGS sequence"/>
</dbReference>
<comment type="caution">
    <text evidence="6">The sequence shown here is derived from an EMBL/GenBank/DDBJ whole genome shotgun (WGS) entry which is preliminary data.</text>
</comment>
<dbReference type="CDD" id="cd07062">
    <property type="entry name" value="Peptidase_S66_mccF_like"/>
    <property type="match status" value="1"/>
</dbReference>
<gene>
    <name evidence="6" type="ORF">CSX02_10000</name>
</gene>
<dbReference type="Gene3D" id="3.40.50.10740">
    <property type="entry name" value="Class I glutamine amidotransferase-like"/>
    <property type="match status" value="1"/>
</dbReference>
<feature type="active site" description="Charge relay system" evidence="3">
    <location>
        <position position="242"/>
    </location>
</feature>
<dbReference type="SUPFAM" id="SSF52317">
    <property type="entry name" value="Class I glutamine amidotransferase-like"/>
    <property type="match status" value="1"/>
</dbReference>
<dbReference type="SUPFAM" id="SSF141986">
    <property type="entry name" value="LD-carboxypeptidase A C-terminal domain-like"/>
    <property type="match status" value="1"/>
</dbReference>
<dbReference type="Pfam" id="PF02016">
    <property type="entry name" value="Peptidase_S66"/>
    <property type="match status" value="1"/>
</dbReference>
<evidence type="ECO:0000313" key="6">
    <source>
        <dbReference type="EMBL" id="PHU37059.1"/>
    </source>
</evidence>
<dbReference type="Pfam" id="PF17676">
    <property type="entry name" value="Peptidase_S66C"/>
    <property type="match status" value="1"/>
</dbReference>
<proteinExistence type="inferred from homology"/>
<comment type="similarity">
    <text evidence="1">Belongs to the peptidase S66 family.</text>
</comment>
<dbReference type="InterPro" id="IPR040921">
    <property type="entry name" value="Peptidase_S66C"/>
</dbReference>
<feature type="domain" description="LD-carboxypeptidase C-terminal" evidence="5">
    <location>
        <begin position="203"/>
        <end position="325"/>
    </location>
</feature>
<keyword evidence="2" id="KW-0378">Hydrolase</keyword>
<evidence type="ECO:0000256" key="1">
    <source>
        <dbReference type="ARBA" id="ARBA00010233"/>
    </source>
</evidence>
<dbReference type="Gene3D" id="3.50.30.60">
    <property type="entry name" value="LD-carboxypeptidase A C-terminal domain-like"/>
    <property type="match status" value="1"/>
</dbReference>
<protein>
    <submittedName>
        <fullName evidence="6">LD-carboxypeptidase</fullName>
    </submittedName>
</protein>
<reference evidence="6 7" key="1">
    <citation type="submission" date="2017-10" db="EMBL/GenBank/DDBJ databases">
        <title>Resolving the taxonomy of Roseburia spp., Eubacterium rectale and Agathobacter spp. through phylogenomic analysis.</title>
        <authorList>
            <person name="Sheridan P.O."/>
            <person name="Walker A.W."/>
            <person name="Duncan S.H."/>
            <person name="Scott K.P."/>
            <person name="Toole P.W.O."/>
            <person name="Luis P."/>
            <person name="Flint H.J."/>
        </authorList>
    </citation>
    <scope>NUCLEOTIDE SEQUENCE [LARGE SCALE GENOMIC DNA]</scope>
    <source>
        <strain evidence="6 7">JK623</strain>
    </source>
</reference>
<dbReference type="GO" id="GO:0004180">
    <property type="term" value="F:carboxypeptidase activity"/>
    <property type="evidence" value="ECO:0007669"/>
    <property type="project" value="UniProtKB-KW"/>
</dbReference>
<dbReference type="InterPro" id="IPR027461">
    <property type="entry name" value="Carboxypeptidase_A_C_sf"/>
</dbReference>
<keyword evidence="6" id="KW-0121">Carboxypeptidase</keyword>
<evidence type="ECO:0000313" key="7">
    <source>
        <dbReference type="Proteomes" id="UP000224563"/>
    </source>
</evidence>
<name>A0A2G3E1E7_9FIRM</name>
<feature type="active site" description="Nucleophile" evidence="3">
    <location>
        <position position="115"/>
    </location>
</feature>
<accession>A0A2G3E1E7</accession>
<dbReference type="EMBL" id="PDYG01000087">
    <property type="protein sequence ID" value="PHU37059.1"/>
    <property type="molecule type" value="Genomic_DNA"/>
</dbReference>
<evidence type="ECO:0000259" key="5">
    <source>
        <dbReference type="Pfam" id="PF17676"/>
    </source>
</evidence>
<feature type="domain" description="LD-carboxypeptidase N-terminal" evidence="4">
    <location>
        <begin position="13"/>
        <end position="135"/>
    </location>
</feature>
<evidence type="ECO:0000256" key="2">
    <source>
        <dbReference type="ARBA" id="ARBA00022801"/>
    </source>
</evidence>
<reference evidence="6 7" key="2">
    <citation type="submission" date="2017-10" db="EMBL/GenBank/DDBJ databases">
        <authorList>
            <person name="Banno H."/>
            <person name="Chua N.-H."/>
        </authorList>
    </citation>
    <scope>NUCLEOTIDE SEQUENCE [LARGE SCALE GENOMIC DNA]</scope>
    <source>
        <strain evidence="6 7">JK623</strain>
    </source>
</reference>
<feature type="active site" description="Charge relay system" evidence="3">
    <location>
        <position position="310"/>
    </location>
</feature>
<dbReference type="InterPro" id="IPR029062">
    <property type="entry name" value="Class_I_gatase-like"/>
</dbReference>
<dbReference type="PANTHER" id="PTHR30237">
    <property type="entry name" value="MURAMOYLTETRAPEPTIDE CARBOXYPEPTIDASE"/>
    <property type="match status" value="1"/>
</dbReference>
<evidence type="ECO:0000259" key="4">
    <source>
        <dbReference type="Pfam" id="PF02016"/>
    </source>
</evidence>
<dbReference type="RefSeq" id="WP_099386610.1">
    <property type="nucleotide sequence ID" value="NZ_JANSWH010000074.1"/>
</dbReference>
<dbReference type="InterPro" id="IPR040449">
    <property type="entry name" value="Peptidase_S66_N"/>
</dbReference>
<organism evidence="6 7">
    <name type="scientific">Agathobacter ruminis</name>
    <dbReference type="NCBI Taxonomy" id="1712665"/>
    <lineage>
        <taxon>Bacteria</taxon>
        <taxon>Bacillati</taxon>
        <taxon>Bacillota</taxon>
        <taxon>Clostridia</taxon>
        <taxon>Lachnospirales</taxon>
        <taxon>Lachnospiraceae</taxon>
        <taxon>Agathobacter</taxon>
    </lineage>
</organism>
<keyword evidence="7" id="KW-1185">Reference proteome</keyword>
<dbReference type="InterPro" id="IPR003507">
    <property type="entry name" value="S66_fam"/>
</dbReference>
<keyword evidence="6" id="KW-0645">Protease</keyword>
<dbReference type="PIRSF" id="PIRSF028757">
    <property type="entry name" value="LD-carboxypeptidase"/>
    <property type="match status" value="1"/>
</dbReference>